<keyword evidence="2" id="KW-0732">Signal</keyword>
<dbReference type="EMBL" id="GIFC01005196">
    <property type="protein sequence ID" value="MXU87279.1"/>
    <property type="molecule type" value="Transcribed_RNA"/>
</dbReference>
<evidence type="ECO:0000256" key="2">
    <source>
        <dbReference type="SAM" id="SignalP"/>
    </source>
</evidence>
<evidence type="ECO:0000256" key="1">
    <source>
        <dbReference type="SAM" id="Phobius"/>
    </source>
</evidence>
<feature type="signal peptide" evidence="2">
    <location>
        <begin position="1"/>
        <end position="20"/>
    </location>
</feature>
<keyword evidence="1" id="KW-0472">Membrane</keyword>
<organism evidence="3">
    <name type="scientific">Ixodes ricinus</name>
    <name type="common">Common tick</name>
    <name type="synonym">Acarus ricinus</name>
    <dbReference type="NCBI Taxonomy" id="34613"/>
    <lineage>
        <taxon>Eukaryota</taxon>
        <taxon>Metazoa</taxon>
        <taxon>Ecdysozoa</taxon>
        <taxon>Arthropoda</taxon>
        <taxon>Chelicerata</taxon>
        <taxon>Arachnida</taxon>
        <taxon>Acari</taxon>
        <taxon>Parasitiformes</taxon>
        <taxon>Ixodida</taxon>
        <taxon>Ixodoidea</taxon>
        <taxon>Ixodidae</taxon>
        <taxon>Ixodinae</taxon>
        <taxon>Ixodes</taxon>
    </lineage>
</organism>
<proteinExistence type="predicted"/>
<feature type="chain" id="PRO_5025480193" evidence="2">
    <location>
        <begin position="21"/>
        <end position="95"/>
    </location>
</feature>
<sequence length="95" mass="10873">MGMRHFFCFVYFFLGCTVWTAEMMLAEATLALVKRNFSGRSLCSVCRAVCPHLYTSCTGVLIHLKPACVLYAILFFLHYIVRPWFLSSLLWPPSA</sequence>
<reference evidence="3" key="1">
    <citation type="submission" date="2019-12" db="EMBL/GenBank/DDBJ databases">
        <title>An insight into the sialome of adult female Ixodes ricinus ticks feeding for 6 days.</title>
        <authorList>
            <person name="Perner J."/>
            <person name="Ribeiro J.M.C."/>
        </authorList>
    </citation>
    <scope>NUCLEOTIDE SEQUENCE</scope>
    <source>
        <strain evidence="3">Semi-engorged</strain>
        <tissue evidence="3">Salivary glands</tissue>
    </source>
</reference>
<dbReference type="AlphaFoldDB" id="A0A6B0U474"/>
<keyword evidence="1" id="KW-1133">Transmembrane helix</keyword>
<evidence type="ECO:0000313" key="3">
    <source>
        <dbReference type="EMBL" id="MXU87279.1"/>
    </source>
</evidence>
<keyword evidence="1" id="KW-0812">Transmembrane</keyword>
<accession>A0A6B0U474</accession>
<dbReference type="PROSITE" id="PS51257">
    <property type="entry name" value="PROKAR_LIPOPROTEIN"/>
    <property type="match status" value="1"/>
</dbReference>
<feature type="transmembrane region" description="Helical" evidence="1">
    <location>
        <begin position="61"/>
        <end position="81"/>
    </location>
</feature>
<name>A0A6B0U474_IXORI</name>
<protein>
    <submittedName>
        <fullName evidence="3">Putative secreted protein</fullName>
    </submittedName>
</protein>